<dbReference type="OrthoDB" id="610082at2"/>
<feature type="domain" description="PKD" evidence="3">
    <location>
        <begin position="1727"/>
        <end position="1794"/>
    </location>
</feature>
<dbReference type="NCBIfam" id="TIGR04131">
    <property type="entry name" value="Bac_Flav_CTERM"/>
    <property type="match status" value="1"/>
</dbReference>
<sequence length="1967" mass="206384">MPRKLFLLFLLVVASLFQVKAQTCSPGQSPASALPLCATKPFQQGSVPQCAGQAISLGGAANGNNCQASSFTPANAFWYKIICYQTGPLGFTITPNQLSEDYDWLLFEVKDPNDLNKLYTDPSWIVAHNLSTVSGATGAAANTNPLKICGIGDPRLFTQKPVLTQGKTYLLVVVNFRATQNGYSVTFNNAPGDANITDPVALNYTKATYNCTAPTKIILKLSKSIQCNSINANGDQFELKNSTVQIVAASSVNCNSKLETDEIELTLNQVPTSGDYNVGGKPGATLPKDFCDNAIPLTDVVPVRIDAPSPLVAPTISNTACNPTSLTLTFASNIQANSISADGSNFTITGGPAPITVTAAVPNTGVTNAVVLTLSAPLGTGTYTLSAVKPIVGANCTGQFSGTIGNVVISPGVPATITAENPLNCGPTNIKINFNKAVNCNSIASDGSDFTIVNSSNVVIPIASIIKSNCTGTNGNTGTTSTITLVTSTPLPGGSYTVRIKQGTDGGTITEPCGGTTNTGVQATFTAPTSTAAIIQSVTNTGCAPNELTVTFDKGVLCNTITGTDGNFVLTSTGTQATITSFAPLTCDANGLTTSVTLRFNTRLAANGDYTISTKTNTIRDGCGNFVNANGTIRLTNGPGAGFAGSSPVGCAPTFFQTTFDKGVQASTVTQNDFTITGPTSAPVPFSSITTTIDPVTGLVTGVRFNFAAPLSLSGDYTIAIKPASQLLDECYQPQNSAKSEIVVDVPLATAPVISVVAPTTCAASSLVVNFSKPVLANTIQKEDFNVVTGSVVPVSNIVLGTQTGNEVSQVTLQFASALTGANVDVNVKANSINDACLQYVTTIVRTVPLITSAPATIDNHTLNDCAPNSIRITLSKAIQCNSVRTNGADFTIIGPQTVVITAATPVCNGSNEATAIDLTLQSRITLDGNYNLALTPSANIIDACLTKMDVNAAPHVITLSQGTAAALSGTNVFACAPVEIIVYFDKAVQTSTINANGSDFTFAGRTGITITSVVKPTTTTTNSVTLLFSGPIIGTAPVSVAVKPNTILDACFKQVNPAPLNINMPVTADPTFTVDPAATCAPNQIVLQFPQFIRGTSITANGADFTITGPQAVTINNATYTVDNQGFVSTITLTLAEHLAAPGNYTVGLKTSANILDQCYKPIATNFTQTLNIAPVIAAAINRFDPFACAPTRITIYFSDDVQTNSISLNGSDFDVNLPPGVSITNVEVPNTATTRTATLVFNQPIKLVASITIAVKPNTILDKCYQQVNPNPFIIPFPITPDPTFNVNTVVGCAPNSITLSFPLPVRQSTIRANGVDFSITGPSTVNVTGIQYTPDANGFVPQITLSISPHITVPGTYVVHLTNGTDLQDVCYKPIDLNFTNNFNIAAVPPTRLASVDAFNCAPTQMTLHFDKDIQASTLQADGSDFTISGAAGITITGASMVTGSTQDVVVTFSQRIVSGTSIDIGVKPNTILDACYQNIDPTPLNIPLNFQPGATFTVLSTTTCSPNQITLQFNKAIQCNTLQANGADFTISNLPADIITSATCGANNTVILSLRSRILTGGTYNVSIRSNTLLDECYQPTPANTNGNFTVTQQPNVTLLNNIDPGCAAPTIKIDFSGAIRCSSLELDGSQFSLTGTATTPTITSIRTNCANDLVTSVELVLSAPIAVKGNYTVTIKTGNSGKTIESECYIPIAAGVNTTFFTQGTVNADFTYNVDQSCSSTQVQFNHPGTNDVNSWRWTVDGQVVSTEQNPLITFNALGTYNIQLEVSNGTCTDQAQATITLRKLATASFTLNSTNFCPQDQVIFTNTSSGDIASQMWDFGDGTGTNIPTPPNKIYKNTGSDQTYLIRLIVTTSNGCNDTATQTIKVSATCTVMVPTAFTPNNDGKNDFLYPVNGQKATSFNFKVFNRYGQLIFESSSMSRRWDGSLNGQPQPAGTYVWMLEYIDRDTNQKVFLKGHSVLIR</sequence>
<dbReference type="InterPro" id="IPR026341">
    <property type="entry name" value="T9SS_type_B"/>
</dbReference>
<dbReference type="Pfam" id="PF18911">
    <property type="entry name" value="PKD_4"/>
    <property type="match status" value="1"/>
</dbReference>
<dbReference type="Gene3D" id="2.60.40.1220">
    <property type="match status" value="2"/>
</dbReference>
<accession>A0A327Q7B2</accession>
<organism evidence="4 5">
    <name type="scientific">Chitinophaga skermanii</name>
    <dbReference type="NCBI Taxonomy" id="331697"/>
    <lineage>
        <taxon>Bacteria</taxon>
        <taxon>Pseudomonadati</taxon>
        <taxon>Bacteroidota</taxon>
        <taxon>Chitinophagia</taxon>
        <taxon>Chitinophagales</taxon>
        <taxon>Chitinophagaceae</taxon>
        <taxon>Chitinophaga</taxon>
    </lineage>
</organism>
<name>A0A327Q7B2_9BACT</name>
<feature type="chain" id="PRO_5016330363" evidence="2">
    <location>
        <begin position="22"/>
        <end position="1967"/>
    </location>
</feature>
<dbReference type="EMBL" id="QLLL01000008">
    <property type="protein sequence ID" value="RAJ00260.1"/>
    <property type="molecule type" value="Genomic_DNA"/>
</dbReference>
<dbReference type="Pfam" id="PF13585">
    <property type="entry name" value="CHU_C"/>
    <property type="match status" value="1"/>
</dbReference>
<dbReference type="InterPro" id="IPR013783">
    <property type="entry name" value="Ig-like_fold"/>
</dbReference>
<proteinExistence type="predicted"/>
<reference evidence="4 5" key="1">
    <citation type="submission" date="2018-06" db="EMBL/GenBank/DDBJ databases">
        <title>Genomic Encyclopedia of Archaeal and Bacterial Type Strains, Phase II (KMG-II): from individual species to whole genera.</title>
        <authorList>
            <person name="Goeker M."/>
        </authorList>
    </citation>
    <scope>NUCLEOTIDE SEQUENCE [LARGE SCALE GENOMIC DNA]</scope>
    <source>
        <strain evidence="4 5">DSM 23857</strain>
    </source>
</reference>
<evidence type="ECO:0000259" key="3">
    <source>
        <dbReference type="PROSITE" id="PS50093"/>
    </source>
</evidence>
<keyword evidence="5" id="KW-1185">Reference proteome</keyword>
<evidence type="ECO:0000313" key="4">
    <source>
        <dbReference type="EMBL" id="RAJ00260.1"/>
    </source>
</evidence>
<dbReference type="SUPFAM" id="SSF49299">
    <property type="entry name" value="PKD domain"/>
    <property type="match status" value="2"/>
</dbReference>
<evidence type="ECO:0000256" key="2">
    <source>
        <dbReference type="SAM" id="SignalP"/>
    </source>
</evidence>
<dbReference type="InterPro" id="IPR035986">
    <property type="entry name" value="PKD_dom_sf"/>
</dbReference>
<keyword evidence="1 2" id="KW-0732">Signal</keyword>
<protein>
    <submittedName>
        <fullName evidence="4">Gliding motility-associated-like protein</fullName>
    </submittedName>
</protein>
<dbReference type="RefSeq" id="WP_111599387.1">
    <property type="nucleotide sequence ID" value="NZ_QLLL01000008.1"/>
</dbReference>
<evidence type="ECO:0000313" key="5">
    <source>
        <dbReference type="Proteomes" id="UP000249547"/>
    </source>
</evidence>
<evidence type="ECO:0000256" key="1">
    <source>
        <dbReference type="ARBA" id="ARBA00022729"/>
    </source>
</evidence>
<dbReference type="PROSITE" id="PS50093">
    <property type="entry name" value="PKD"/>
    <property type="match status" value="2"/>
</dbReference>
<gene>
    <name evidence="4" type="ORF">LX64_03962</name>
</gene>
<feature type="domain" description="PKD" evidence="3">
    <location>
        <begin position="1791"/>
        <end position="1875"/>
    </location>
</feature>
<dbReference type="InterPro" id="IPR000601">
    <property type="entry name" value="PKD_dom"/>
</dbReference>
<dbReference type="InterPro" id="IPR022409">
    <property type="entry name" value="PKD/Chitinase_dom"/>
</dbReference>
<feature type="signal peptide" evidence="2">
    <location>
        <begin position="1"/>
        <end position="21"/>
    </location>
</feature>
<dbReference type="Proteomes" id="UP000249547">
    <property type="component" value="Unassembled WGS sequence"/>
</dbReference>
<dbReference type="Gene3D" id="2.60.40.10">
    <property type="entry name" value="Immunoglobulins"/>
    <property type="match status" value="2"/>
</dbReference>
<dbReference type="SMART" id="SM00089">
    <property type="entry name" value="PKD"/>
    <property type="match status" value="2"/>
</dbReference>
<dbReference type="InterPro" id="IPR014755">
    <property type="entry name" value="Cu-Rt/internalin_Ig-like"/>
</dbReference>
<dbReference type="CDD" id="cd00146">
    <property type="entry name" value="PKD"/>
    <property type="match status" value="1"/>
</dbReference>
<comment type="caution">
    <text evidence="4">The sequence shown here is derived from an EMBL/GenBank/DDBJ whole genome shotgun (WGS) entry which is preliminary data.</text>
</comment>